<sequence length="302" mass="32997">MDAEIEASASISAVHRHQPRGRFDLNSTSHKRRMRGTRRLVFLALILICLIEGIHLFGGRTERLREIYGGAFQVAHPEYYVTVDAKVGVGPLSVSAQVGAFELSPDLQGPRVDGTIAENVLGLISAPHLPEAKMSQLLRSFKGGEGVDDMSKSQAREAIADLPQDASITAIVELASPMTEDEINAKLQASGLQSDALYLFVSGSPEVSGIPVYWRPCAVYERECENTSSISLFRRWAAKLDWTDTLNLRALGLDIDVLRQAAHEGKIYGLLTYGYSGQSIAELIEKPEVRTIKVVATSSTRS</sequence>
<dbReference type="Proteomes" id="UP001596058">
    <property type="component" value="Unassembled WGS sequence"/>
</dbReference>
<accession>A0ABW1CYP8</accession>
<keyword evidence="1" id="KW-0472">Membrane</keyword>
<gene>
    <name evidence="2" type="ORF">ACFPZ3_39925</name>
</gene>
<organism evidence="2 3">
    <name type="scientific">Nonomuraea insulae</name>
    <dbReference type="NCBI Taxonomy" id="1616787"/>
    <lineage>
        <taxon>Bacteria</taxon>
        <taxon>Bacillati</taxon>
        <taxon>Actinomycetota</taxon>
        <taxon>Actinomycetes</taxon>
        <taxon>Streptosporangiales</taxon>
        <taxon>Streptosporangiaceae</taxon>
        <taxon>Nonomuraea</taxon>
    </lineage>
</organism>
<evidence type="ECO:0000256" key="1">
    <source>
        <dbReference type="SAM" id="Phobius"/>
    </source>
</evidence>
<comment type="caution">
    <text evidence="2">The sequence shown here is derived from an EMBL/GenBank/DDBJ whole genome shotgun (WGS) entry which is preliminary data.</text>
</comment>
<dbReference type="EMBL" id="JBHSPA010000052">
    <property type="protein sequence ID" value="MFC5830063.1"/>
    <property type="molecule type" value="Genomic_DNA"/>
</dbReference>
<reference evidence="3" key="1">
    <citation type="journal article" date="2019" name="Int. J. Syst. Evol. Microbiol.">
        <title>The Global Catalogue of Microorganisms (GCM) 10K type strain sequencing project: providing services to taxonomists for standard genome sequencing and annotation.</title>
        <authorList>
            <consortium name="The Broad Institute Genomics Platform"/>
            <consortium name="The Broad Institute Genome Sequencing Center for Infectious Disease"/>
            <person name="Wu L."/>
            <person name="Ma J."/>
        </authorList>
    </citation>
    <scope>NUCLEOTIDE SEQUENCE [LARGE SCALE GENOMIC DNA]</scope>
    <source>
        <strain evidence="3">CCUG 53903</strain>
    </source>
</reference>
<protein>
    <submittedName>
        <fullName evidence="2">Uncharacterized protein</fullName>
    </submittedName>
</protein>
<name>A0ABW1CYP8_9ACTN</name>
<keyword evidence="3" id="KW-1185">Reference proteome</keyword>
<evidence type="ECO:0000313" key="2">
    <source>
        <dbReference type="EMBL" id="MFC5830063.1"/>
    </source>
</evidence>
<keyword evidence="1" id="KW-1133">Transmembrane helix</keyword>
<dbReference type="RefSeq" id="WP_379519556.1">
    <property type="nucleotide sequence ID" value="NZ_JBHSPA010000052.1"/>
</dbReference>
<feature type="transmembrane region" description="Helical" evidence="1">
    <location>
        <begin position="40"/>
        <end position="58"/>
    </location>
</feature>
<keyword evidence="1" id="KW-0812">Transmembrane</keyword>
<proteinExistence type="predicted"/>
<evidence type="ECO:0000313" key="3">
    <source>
        <dbReference type="Proteomes" id="UP001596058"/>
    </source>
</evidence>